<keyword evidence="2 5" id="KW-0238">DNA-binding</keyword>
<name>A0A1H5QNM9_9PSEU</name>
<keyword evidence="6" id="KW-1185">Reference proteome</keyword>
<keyword evidence="3" id="KW-0804">Transcription</keyword>
<dbReference type="GO" id="GO:0006355">
    <property type="term" value="P:regulation of DNA-templated transcription"/>
    <property type="evidence" value="ECO:0007669"/>
    <property type="project" value="InterPro"/>
</dbReference>
<protein>
    <submittedName>
        <fullName evidence="5">DNA-binding response regulator, NarL/FixJ family, contains REC and HTH domains</fullName>
    </submittedName>
</protein>
<dbReference type="InterPro" id="IPR039420">
    <property type="entry name" value="WalR-like"/>
</dbReference>
<dbReference type="PROSITE" id="PS50043">
    <property type="entry name" value="HTH_LUXR_2"/>
    <property type="match status" value="1"/>
</dbReference>
<dbReference type="PANTHER" id="PTHR43214">
    <property type="entry name" value="TWO-COMPONENT RESPONSE REGULATOR"/>
    <property type="match status" value="1"/>
</dbReference>
<dbReference type="InterPro" id="IPR016032">
    <property type="entry name" value="Sig_transdc_resp-reg_C-effctor"/>
</dbReference>
<dbReference type="InterPro" id="IPR000792">
    <property type="entry name" value="Tscrpt_reg_LuxR_C"/>
</dbReference>
<dbReference type="EMBL" id="FNUJ01000003">
    <property type="protein sequence ID" value="SEF27742.1"/>
    <property type="molecule type" value="Genomic_DNA"/>
</dbReference>
<reference evidence="6" key="1">
    <citation type="submission" date="2016-10" db="EMBL/GenBank/DDBJ databases">
        <authorList>
            <person name="Varghese N."/>
            <person name="Submissions S."/>
        </authorList>
    </citation>
    <scope>NUCLEOTIDE SEQUENCE [LARGE SCALE GENOMIC DNA]</scope>
    <source>
        <strain evidence="6">DSM 44654</strain>
    </source>
</reference>
<feature type="domain" description="HTH luxR-type" evidence="4">
    <location>
        <begin position="147"/>
        <end position="209"/>
    </location>
</feature>
<dbReference type="SMART" id="SM00421">
    <property type="entry name" value="HTH_LUXR"/>
    <property type="match status" value="1"/>
</dbReference>
<dbReference type="PRINTS" id="PR00038">
    <property type="entry name" value="HTHLUXR"/>
</dbReference>
<accession>A0A1H5QNM9</accession>
<evidence type="ECO:0000313" key="6">
    <source>
        <dbReference type="Proteomes" id="UP000198878"/>
    </source>
</evidence>
<dbReference type="GO" id="GO:0003677">
    <property type="term" value="F:DNA binding"/>
    <property type="evidence" value="ECO:0007669"/>
    <property type="project" value="UniProtKB-KW"/>
</dbReference>
<dbReference type="OrthoDB" id="4309410at2"/>
<dbReference type="Pfam" id="PF00196">
    <property type="entry name" value="GerE"/>
    <property type="match status" value="1"/>
</dbReference>
<evidence type="ECO:0000259" key="4">
    <source>
        <dbReference type="PROSITE" id="PS50043"/>
    </source>
</evidence>
<dbReference type="InterPro" id="IPR011006">
    <property type="entry name" value="CheY-like_superfamily"/>
</dbReference>
<proteinExistence type="predicted"/>
<dbReference type="SUPFAM" id="SSF52172">
    <property type="entry name" value="CheY-like"/>
    <property type="match status" value="1"/>
</dbReference>
<evidence type="ECO:0000313" key="5">
    <source>
        <dbReference type="EMBL" id="SEF27742.1"/>
    </source>
</evidence>
<evidence type="ECO:0000256" key="3">
    <source>
        <dbReference type="ARBA" id="ARBA00023163"/>
    </source>
</evidence>
<dbReference type="RefSeq" id="WP_086671903.1">
    <property type="nucleotide sequence ID" value="NZ_FNUJ01000003.1"/>
</dbReference>
<dbReference type="CDD" id="cd06170">
    <property type="entry name" value="LuxR_C_like"/>
    <property type="match status" value="1"/>
</dbReference>
<dbReference type="SUPFAM" id="SSF46894">
    <property type="entry name" value="C-terminal effector domain of the bipartite response regulators"/>
    <property type="match status" value="1"/>
</dbReference>
<evidence type="ECO:0000256" key="2">
    <source>
        <dbReference type="ARBA" id="ARBA00023125"/>
    </source>
</evidence>
<sequence>MQPVKVLVSGSDPITRAGVSALLTASRDVTVLADAEWTQADVVVLAEDVVAGAQLDQVRQLRAGTAGKHRTKAVLVTGRFNENDLMFAVQCGVVSVLPKKYAAGAELLSTVLGAAAGSARLPRPLQAAFLRQTAALRDEVLHPHGLTLSGLLMRELDVIRLLAEGFRTDEIASKLQFSEGTIRTTLYGAIKRLGLVNRPHAISYAIRTGALAA</sequence>
<gene>
    <name evidence="5" type="ORF">SAMN05421837_1031017</name>
</gene>
<keyword evidence="1" id="KW-0805">Transcription regulation</keyword>
<dbReference type="PANTHER" id="PTHR43214:SF24">
    <property type="entry name" value="TRANSCRIPTIONAL REGULATORY PROTEIN NARL-RELATED"/>
    <property type="match status" value="1"/>
</dbReference>
<evidence type="ECO:0000256" key="1">
    <source>
        <dbReference type="ARBA" id="ARBA00023015"/>
    </source>
</evidence>
<dbReference type="Proteomes" id="UP000198878">
    <property type="component" value="Unassembled WGS sequence"/>
</dbReference>
<organism evidence="5 6">
    <name type="scientific">Amycolatopsis pretoriensis</name>
    <dbReference type="NCBI Taxonomy" id="218821"/>
    <lineage>
        <taxon>Bacteria</taxon>
        <taxon>Bacillati</taxon>
        <taxon>Actinomycetota</taxon>
        <taxon>Actinomycetes</taxon>
        <taxon>Pseudonocardiales</taxon>
        <taxon>Pseudonocardiaceae</taxon>
        <taxon>Amycolatopsis</taxon>
    </lineage>
</organism>
<dbReference type="STRING" id="218821.SAMN05421837_1031017"/>
<dbReference type="Gene3D" id="3.40.50.2300">
    <property type="match status" value="1"/>
</dbReference>
<dbReference type="AlphaFoldDB" id="A0A1H5QNM9"/>